<sequence length="241" mass="25979">MSKTKYPPNTGLVGHEIRRVFGLSRGSKTSLDPVEVPAQSPIEMPKGGSAGGASRFFRGPKMGPGEGMGRTRIKADDSVEVSKKIELQQSRSHNLEKVDVPERMELQPSRSQKLEKVDVPKRMELQTSRSQKLEKVDVPKRMELQTSMSQKGTKSRGPKSGCGAATGLHRVGETCAPLGGTGWLAGSGDSVAKEWRNRVLRSLSPFALPSVACPLSLPSRLFSLSPASVSVFSLSLVSDHT</sequence>
<name>A0ABP0TZM3_9BRYO</name>
<accession>A0ABP0TZM3</accession>
<protein>
    <submittedName>
        <fullName evidence="2">Uncharacterized protein</fullName>
    </submittedName>
</protein>
<gene>
    <name evidence="2" type="ORF">CSSPTR1EN2_LOCUS9516</name>
</gene>
<evidence type="ECO:0000313" key="3">
    <source>
        <dbReference type="Proteomes" id="UP001497512"/>
    </source>
</evidence>
<proteinExistence type="predicted"/>
<dbReference type="EMBL" id="OZ019909">
    <property type="protein sequence ID" value="CAK9209103.1"/>
    <property type="molecule type" value="Genomic_DNA"/>
</dbReference>
<keyword evidence="3" id="KW-1185">Reference proteome</keyword>
<organism evidence="2 3">
    <name type="scientific">Sphagnum troendelagicum</name>
    <dbReference type="NCBI Taxonomy" id="128251"/>
    <lineage>
        <taxon>Eukaryota</taxon>
        <taxon>Viridiplantae</taxon>
        <taxon>Streptophyta</taxon>
        <taxon>Embryophyta</taxon>
        <taxon>Bryophyta</taxon>
        <taxon>Sphagnophytina</taxon>
        <taxon>Sphagnopsida</taxon>
        <taxon>Sphagnales</taxon>
        <taxon>Sphagnaceae</taxon>
        <taxon>Sphagnum</taxon>
    </lineage>
</organism>
<reference evidence="2" key="1">
    <citation type="submission" date="2024-02" db="EMBL/GenBank/DDBJ databases">
        <authorList>
            <consortium name="ELIXIR-Norway"/>
            <consortium name="Elixir Norway"/>
        </authorList>
    </citation>
    <scope>NUCLEOTIDE SEQUENCE</scope>
</reference>
<dbReference type="Proteomes" id="UP001497512">
    <property type="component" value="Chromosome 17"/>
</dbReference>
<evidence type="ECO:0000313" key="2">
    <source>
        <dbReference type="EMBL" id="CAK9209103.1"/>
    </source>
</evidence>
<feature type="region of interest" description="Disordered" evidence="1">
    <location>
        <begin position="22"/>
        <end position="79"/>
    </location>
</feature>
<evidence type="ECO:0000256" key="1">
    <source>
        <dbReference type="SAM" id="MobiDB-lite"/>
    </source>
</evidence>